<accession>A0A016W815</accession>
<organism evidence="2 3">
    <name type="scientific">Ancylostoma ceylanicum</name>
    <dbReference type="NCBI Taxonomy" id="53326"/>
    <lineage>
        <taxon>Eukaryota</taxon>
        <taxon>Metazoa</taxon>
        <taxon>Ecdysozoa</taxon>
        <taxon>Nematoda</taxon>
        <taxon>Chromadorea</taxon>
        <taxon>Rhabditida</taxon>
        <taxon>Rhabditina</taxon>
        <taxon>Rhabditomorpha</taxon>
        <taxon>Strongyloidea</taxon>
        <taxon>Ancylostomatidae</taxon>
        <taxon>Ancylostomatinae</taxon>
        <taxon>Ancylostoma</taxon>
    </lineage>
</organism>
<dbReference type="AlphaFoldDB" id="A0A016W815"/>
<name>A0A016W815_9BILA</name>
<gene>
    <name evidence="2" type="primary">Acey_s0951.g3183</name>
    <name evidence="2" type="ORF">Y032_0951g3183</name>
</gene>
<dbReference type="Proteomes" id="UP000024635">
    <property type="component" value="Unassembled WGS sequence"/>
</dbReference>
<comment type="caution">
    <text evidence="2">The sequence shown here is derived from an EMBL/GenBank/DDBJ whole genome shotgun (WGS) entry which is preliminary data.</text>
</comment>
<keyword evidence="3" id="KW-1185">Reference proteome</keyword>
<proteinExistence type="predicted"/>
<evidence type="ECO:0000256" key="1">
    <source>
        <dbReference type="SAM" id="MobiDB-lite"/>
    </source>
</evidence>
<dbReference type="EMBL" id="JARK01000551">
    <property type="protein sequence ID" value="EYC35979.1"/>
    <property type="molecule type" value="Genomic_DNA"/>
</dbReference>
<evidence type="ECO:0000313" key="3">
    <source>
        <dbReference type="Proteomes" id="UP000024635"/>
    </source>
</evidence>
<reference evidence="3" key="1">
    <citation type="journal article" date="2015" name="Nat. Genet.">
        <title>The genome and transcriptome of the zoonotic hookworm Ancylostoma ceylanicum identify infection-specific gene families.</title>
        <authorList>
            <person name="Schwarz E.M."/>
            <person name="Hu Y."/>
            <person name="Antoshechkin I."/>
            <person name="Miller M.M."/>
            <person name="Sternberg P.W."/>
            <person name="Aroian R.V."/>
        </authorList>
    </citation>
    <scope>NUCLEOTIDE SEQUENCE</scope>
    <source>
        <strain evidence="3">HY135</strain>
    </source>
</reference>
<evidence type="ECO:0000313" key="2">
    <source>
        <dbReference type="EMBL" id="EYC35979.1"/>
    </source>
</evidence>
<feature type="region of interest" description="Disordered" evidence="1">
    <location>
        <begin position="16"/>
        <end position="35"/>
    </location>
</feature>
<protein>
    <submittedName>
        <fullName evidence="2">Uncharacterized protein</fullName>
    </submittedName>
</protein>
<sequence length="107" mass="11994">MGNCLPVLFRMSRNLSTHDASERTSPQDSSENSMSFTNPVMHLPHSVRFSIEYHFLFYFQPKGHPPLISYHHGTVKATPSNSQVRSSLNLGMVISTVNTVVSRTRGC</sequence>